<reference evidence="1 2" key="1">
    <citation type="journal article" date="2016" name="Mol. Biol. Evol.">
        <title>Comparative Genomics of Early-Diverging Mushroom-Forming Fungi Provides Insights into the Origins of Lignocellulose Decay Capabilities.</title>
        <authorList>
            <person name="Nagy L.G."/>
            <person name="Riley R."/>
            <person name="Tritt A."/>
            <person name="Adam C."/>
            <person name="Daum C."/>
            <person name="Floudas D."/>
            <person name="Sun H."/>
            <person name="Yadav J.S."/>
            <person name="Pangilinan J."/>
            <person name="Larsson K.H."/>
            <person name="Matsuura K."/>
            <person name="Barry K."/>
            <person name="Labutti K."/>
            <person name="Kuo R."/>
            <person name="Ohm R.A."/>
            <person name="Bhattacharya S.S."/>
            <person name="Shirouzu T."/>
            <person name="Yoshinaga Y."/>
            <person name="Martin F.M."/>
            <person name="Grigoriev I.V."/>
            <person name="Hibbett D.S."/>
        </authorList>
    </citation>
    <scope>NUCLEOTIDE SEQUENCE [LARGE SCALE GENOMIC DNA]</scope>
    <source>
        <strain evidence="1 2">CBS 109695</strain>
    </source>
</reference>
<sequence length="177" mass="19903">MMMRARGLRLRITRNAACASRLRRPGATHFLSRETREIHDKNNAQTAKGASGDCSWAKATTRDRNFLKRGAALFKPVQSLNRRCQVQQHVNGTGISPYFIAASMIIPTVSDSREPLLGISLCTMAIALQRKHGRCKLDANMRIMGGSRRATIDRWDSELTAPLWQRLDDRNIQLSQA</sequence>
<keyword evidence="2" id="KW-1185">Reference proteome</keyword>
<organism evidence="1 2">
    <name type="scientific">Athelia psychrophila</name>
    <dbReference type="NCBI Taxonomy" id="1759441"/>
    <lineage>
        <taxon>Eukaryota</taxon>
        <taxon>Fungi</taxon>
        <taxon>Dikarya</taxon>
        <taxon>Basidiomycota</taxon>
        <taxon>Agaricomycotina</taxon>
        <taxon>Agaricomycetes</taxon>
        <taxon>Agaricomycetidae</taxon>
        <taxon>Atheliales</taxon>
        <taxon>Atheliaceae</taxon>
        <taxon>Athelia</taxon>
    </lineage>
</organism>
<protein>
    <submittedName>
        <fullName evidence="1">Uncharacterized protein</fullName>
    </submittedName>
</protein>
<name>A0A166ADP1_9AGAM</name>
<gene>
    <name evidence="1" type="ORF">FIBSPDRAFT_898957</name>
</gene>
<evidence type="ECO:0000313" key="2">
    <source>
        <dbReference type="Proteomes" id="UP000076532"/>
    </source>
</evidence>
<dbReference type="Proteomes" id="UP000076532">
    <property type="component" value="Unassembled WGS sequence"/>
</dbReference>
<dbReference type="AlphaFoldDB" id="A0A166ADP1"/>
<accession>A0A166ADP1</accession>
<evidence type="ECO:0000313" key="1">
    <source>
        <dbReference type="EMBL" id="KZP11500.1"/>
    </source>
</evidence>
<proteinExistence type="predicted"/>
<dbReference type="EMBL" id="KV417662">
    <property type="protein sequence ID" value="KZP11500.1"/>
    <property type="molecule type" value="Genomic_DNA"/>
</dbReference>